<evidence type="ECO:0000313" key="2">
    <source>
        <dbReference type="EMBL" id="CUN68042.1"/>
    </source>
</evidence>
<comment type="caution">
    <text evidence="2">The sequence shown here is derived from an EMBL/GenBank/DDBJ whole genome shotgun (WGS) entry which is preliminary data.</text>
</comment>
<dbReference type="Gene3D" id="1.10.10.10">
    <property type="entry name" value="Winged helix-like DNA-binding domain superfamily/Winged helix DNA-binding domain"/>
    <property type="match status" value="1"/>
</dbReference>
<dbReference type="InterPro" id="IPR000943">
    <property type="entry name" value="RNA_pol_sigma70"/>
</dbReference>
<dbReference type="EMBL" id="CYZR01000002">
    <property type="protein sequence ID" value="CUN68042.1"/>
    <property type="molecule type" value="Genomic_DNA"/>
</dbReference>
<dbReference type="RefSeq" id="WP_055257922.1">
    <property type="nucleotide sequence ID" value="NZ_CABIXL010000002.1"/>
</dbReference>
<keyword evidence="3" id="KW-1185">Reference proteome</keyword>
<dbReference type="InterPro" id="IPR036388">
    <property type="entry name" value="WH-like_DNA-bd_sf"/>
</dbReference>
<protein>
    <submittedName>
        <fullName evidence="2">RNA polymerase factor sigma-32</fullName>
    </submittedName>
</protein>
<accession>A0ABM9UPD4</accession>
<dbReference type="Proteomes" id="UP000095488">
    <property type="component" value="Unassembled WGS sequence"/>
</dbReference>
<dbReference type="PRINTS" id="PR00046">
    <property type="entry name" value="SIGMA70FCT"/>
</dbReference>
<dbReference type="InterPro" id="IPR013324">
    <property type="entry name" value="RNA_pol_sigma_r3/r4-like"/>
</dbReference>
<dbReference type="CDD" id="cd06171">
    <property type="entry name" value="Sigma70_r4"/>
    <property type="match status" value="1"/>
</dbReference>
<name>A0ABM9UPD4_SARVE</name>
<evidence type="ECO:0000313" key="3">
    <source>
        <dbReference type="Proteomes" id="UP000095488"/>
    </source>
</evidence>
<feature type="domain" description="RNA polymerase sigma-70 region 4" evidence="1">
    <location>
        <begin position="266"/>
        <end position="311"/>
    </location>
</feature>
<organism evidence="2 3">
    <name type="scientific">Sarcina ventriculi</name>
    <name type="common">Clostridium ventriculi</name>
    <dbReference type="NCBI Taxonomy" id="1267"/>
    <lineage>
        <taxon>Bacteria</taxon>
        <taxon>Bacillati</taxon>
        <taxon>Bacillota</taxon>
        <taxon>Clostridia</taxon>
        <taxon>Eubacteriales</taxon>
        <taxon>Clostridiaceae</taxon>
        <taxon>Sarcina</taxon>
    </lineage>
</organism>
<sequence>MKTIYNNKESYKKALEVPLSKKNNSENKINKEINKKEDMFFIDDIFADDKFYNFRRFCRINKYKVLGDLNRDVIKQFESTKGVGVGKIDAILSKLKEIYSDREYVLNKFYHFNNVNISNANQEIIYVFWQDKYNKFKEFCKENSIKYIGQIDNNLLFKFKNIKGVGEGKVRDIVSILECYAMHNVNGNYEVFDVKDIYPFVKDLSLANLCNIFEIENNENNVLIKDIQGKNLEDIKNINKDNLKKLLKKINLLKSPNTIIENFQMSLDDRTKNILFLRYHKYKTLQDIANKYGITRERVRQIIFIAINNLKSMIIIENFVPSIKIYTGDINHINYDKFIKIVGKDKSHIINILIKEEIIKFNNIYC</sequence>
<dbReference type="InterPro" id="IPR007630">
    <property type="entry name" value="RNA_pol_sigma70_r4"/>
</dbReference>
<dbReference type="SUPFAM" id="SSF88659">
    <property type="entry name" value="Sigma3 and sigma4 domains of RNA polymerase sigma factors"/>
    <property type="match status" value="1"/>
</dbReference>
<evidence type="ECO:0000259" key="1">
    <source>
        <dbReference type="Pfam" id="PF04545"/>
    </source>
</evidence>
<proteinExistence type="predicted"/>
<gene>
    <name evidence="2" type="ORF">ERS852473_00833</name>
</gene>
<reference evidence="2 3" key="1">
    <citation type="submission" date="2015-09" db="EMBL/GenBank/DDBJ databases">
        <authorList>
            <consortium name="Pathogen Informatics"/>
        </authorList>
    </citation>
    <scope>NUCLEOTIDE SEQUENCE [LARGE SCALE GENOMIC DNA]</scope>
    <source>
        <strain evidence="2 3">2789STDY5834858</strain>
    </source>
</reference>
<dbReference type="Pfam" id="PF04545">
    <property type="entry name" value="Sigma70_r4"/>
    <property type="match status" value="1"/>
</dbReference>